<evidence type="ECO:0000313" key="1">
    <source>
        <dbReference type="EMBL" id="MXQ54106.1"/>
    </source>
</evidence>
<reference evidence="1 2" key="1">
    <citation type="submission" date="2019-12" db="EMBL/GenBank/DDBJ databases">
        <title>Whole-genome analyses of novel actinobacteria.</title>
        <authorList>
            <person name="Sahin N."/>
            <person name="Saygin H."/>
        </authorList>
    </citation>
    <scope>NUCLEOTIDE SEQUENCE [LARGE SCALE GENOMIC DNA]</scope>
    <source>
        <strain evidence="1 2">KC615</strain>
    </source>
</reference>
<comment type="caution">
    <text evidence="1">The sequence shown here is derived from an EMBL/GenBank/DDBJ whole genome shotgun (WGS) entry which is preliminary data.</text>
</comment>
<sequence>MTENRLTTESKCILGTQVHSLYLCQGEVYYIFPDLTAETQFGDITVFTTCHHTVFVDGDRRFKVQPNGTPAKHFFCVDEYGSQNRSRFNVWLQVIDRWLCNAEDGKMGRSRRPTPG</sequence>
<proteinExistence type="predicted"/>
<keyword evidence="2" id="KW-1185">Reference proteome</keyword>
<gene>
    <name evidence="1" type="ORF">GSM42_10345</name>
</gene>
<dbReference type="RefSeq" id="WP_160801465.1">
    <property type="nucleotide sequence ID" value="NZ_WUUL01000006.1"/>
</dbReference>
<dbReference type="Proteomes" id="UP000430692">
    <property type="component" value="Unassembled WGS sequence"/>
</dbReference>
<dbReference type="AlphaFoldDB" id="A0A6I4VW84"/>
<evidence type="ECO:0000313" key="2">
    <source>
        <dbReference type="Proteomes" id="UP000430692"/>
    </source>
</evidence>
<organism evidence="1 2">
    <name type="scientific">Shimazuella alba</name>
    <dbReference type="NCBI Taxonomy" id="2690964"/>
    <lineage>
        <taxon>Bacteria</taxon>
        <taxon>Bacillati</taxon>
        <taxon>Bacillota</taxon>
        <taxon>Bacilli</taxon>
        <taxon>Bacillales</taxon>
        <taxon>Thermoactinomycetaceae</taxon>
        <taxon>Shimazuella</taxon>
    </lineage>
</organism>
<accession>A0A6I4VW84</accession>
<protein>
    <submittedName>
        <fullName evidence="1">Uncharacterized protein</fullName>
    </submittedName>
</protein>
<dbReference type="EMBL" id="WUUL01000006">
    <property type="protein sequence ID" value="MXQ54106.1"/>
    <property type="molecule type" value="Genomic_DNA"/>
</dbReference>
<name>A0A6I4VW84_9BACL</name>